<dbReference type="EC" id="3.4.11.18" evidence="6 7"/>
<feature type="binding site" evidence="6">
    <location>
        <position position="202"/>
    </location>
    <ligand>
        <name>a divalent metal cation</name>
        <dbReference type="ChEBI" id="CHEBI:60240"/>
        <label>2</label>
        <note>catalytic</note>
    </ligand>
</feature>
<reference evidence="9 10" key="1">
    <citation type="submission" date="2020-07" db="EMBL/GenBank/DDBJ databases">
        <authorList>
            <person name="Criscuolo A."/>
        </authorList>
    </citation>
    <scope>NUCLEOTIDE SEQUENCE [LARGE SCALE GENOMIC DNA]</scope>
    <source>
        <strain evidence="9">CIP107946</strain>
    </source>
</reference>
<dbReference type="InterPro" id="IPR002467">
    <property type="entry name" value="Pept_M24A_MAP1"/>
</dbReference>
<comment type="function">
    <text evidence="1 6">Removes the N-terminal methionine from nascent proteins. The N-terminal methionine is often cleaved when the second residue in the primary sequence is small and uncharged (Met-Ala-, Cys, Gly, Pro, Ser, Thr, or Val). Requires deformylation of the N(alpha)-formylated initiator methionine before it can be hydrolyzed.</text>
</comment>
<feature type="binding site" evidence="6">
    <location>
        <position position="168"/>
    </location>
    <ligand>
        <name>a divalent metal cation</name>
        <dbReference type="ChEBI" id="CHEBI:60240"/>
        <label>2</label>
        <note>catalytic</note>
    </ligand>
</feature>
<protein>
    <recommendedName>
        <fullName evidence="6 7">Methionine aminopeptidase</fullName>
        <shortName evidence="6">MAP</shortName>
        <shortName evidence="6">MetAP</shortName>
        <ecNumber evidence="6 7">3.4.11.18</ecNumber>
    </recommendedName>
    <alternativeName>
        <fullName evidence="6">Peptidase M</fullName>
    </alternativeName>
</protein>
<accession>A0A6V7RND4</accession>
<dbReference type="CDD" id="cd01086">
    <property type="entry name" value="MetAP1"/>
    <property type="match status" value="1"/>
</dbReference>
<evidence type="ECO:0000256" key="6">
    <source>
        <dbReference type="HAMAP-Rule" id="MF_01974"/>
    </source>
</evidence>
<dbReference type="InterPro" id="IPR001714">
    <property type="entry name" value="Pept_M24_MAP"/>
</dbReference>
<feature type="binding site" evidence="6">
    <location>
        <position position="104"/>
    </location>
    <ligand>
        <name>a divalent metal cation</name>
        <dbReference type="ChEBI" id="CHEBI:60240"/>
        <label>2</label>
        <note>catalytic</note>
    </ligand>
</feature>
<sequence>MIIKTDEEYQGMKEIGQICGRVLKETIQFTEVGMTTKEVDEFAGKKLEEYGAVSAPSNEYDFPGYTCISINEEVAHGIPGSRIIESGDLVNIDVSATKNGFYADTGLSFIAGESTNDKRQRVIDVCEMAFEEAMKKVKPGAKVSQIGRAVHNTARKNGLTVIKNLTGHGVGRSLHEDPKHVLNYFDPADKSILREGMVLAVEPFISSNATFVTDGKDDWAFETNDGSFVAQKEHTVLVTKDGPELLTEVD</sequence>
<dbReference type="PRINTS" id="PR00599">
    <property type="entry name" value="MAPEPTIDASE"/>
</dbReference>
<dbReference type="Gene3D" id="3.90.230.10">
    <property type="entry name" value="Creatinase/methionine aminopeptidase superfamily"/>
    <property type="match status" value="1"/>
</dbReference>
<feature type="binding site" evidence="6">
    <location>
        <position position="93"/>
    </location>
    <ligand>
        <name>a divalent metal cation</name>
        <dbReference type="ChEBI" id="CHEBI:60240"/>
        <label>1</label>
    </ligand>
</feature>
<dbReference type="GO" id="GO:0046872">
    <property type="term" value="F:metal ion binding"/>
    <property type="evidence" value="ECO:0007669"/>
    <property type="project" value="UniProtKB-UniRule"/>
</dbReference>
<comment type="catalytic activity">
    <reaction evidence="6 7">
        <text>Release of N-terminal amino acids, preferentially methionine, from peptides and arylamides.</text>
        <dbReference type="EC" id="3.4.11.18"/>
    </reaction>
</comment>
<evidence type="ECO:0000256" key="2">
    <source>
        <dbReference type="ARBA" id="ARBA00022438"/>
    </source>
</evidence>
<keyword evidence="2 6" id="KW-0031">Aminopeptidase</keyword>
<evidence type="ECO:0000256" key="4">
    <source>
        <dbReference type="ARBA" id="ARBA00022723"/>
    </source>
</evidence>
<keyword evidence="3 6" id="KW-0645">Protease</keyword>
<dbReference type="EMBL" id="CAJEWB010000013">
    <property type="protein sequence ID" value="CAD2079548.1"/>
    <property type="molecule type" value="Genomic_DNA"/>
</dbReference>
<feature type="binding site" evidence="6">
    <location>
        <position position="175"/>
    </location>
    <ligand>
        <name>substrate</name>
    </ligand>
</feature>
<evidence type="ECO:0000256" key="5">
    <source>
        <dbReference type="ARBA" id="ARBA00022801"/>
    </source>
</evidence>
<dbReference type="HAMAP" id="MF_01974">
    <property type="entry name" value="MetAP_1"/>
    <property type="match status" value="1"/>
</dbReference>
<evidence type="ECO:0000256" key="3">
    <source>
        <dbReference type="ARBA" id="ARBA00022670"/>
    </source>
</evidence>
<comment type="subunit">
    <text evidence="6">Monomer.</text>
</comment>
<keyword evidence="10" id="KW-1185">Reference proteome</keyword>
<feature type="binding site" evidence="6">
    <location>
        <position position="104"/>
    </location>
    <ligand>
        <name>a divalent metal cation</name>
        <dbReference type="ChEBI" id="CHEBI:60240"/>
        <label>1</label>
    </ligand>
</feature>
<dbReference type="AlphaFoldDB" id="A0A6V7RND4"/>
<gene>
    <name evidence="6 9" type="primary">map</name>
    <name evidence="9" type="ORF">JEOPIN946_01587</name>
</gene>
<evidence type="ECO:0000313" key="10">
    <source>
        <dbReference type="Proteomes" id="UP000588186"/>
    </source>
</evidence>
<feature type="binding site" evidence="6">
    <location>
        <position position="76"/>
    </location>
    <ligand>
        <name>substrate</name>
    </ligand>
</feature>
<comment type="caution">
    <text evidence="9">The sequence shown here is derived from an EMBL/GenBank/DDBJ whole genome shotgun (WGS) entry which is preliminary data.</text>
</comment>
<comment type="similarity">
    <text evidence="6">Belongs to the peptidase M24A family. Methionine aminopeptidase type 1 subfamily.</text>
</comment>
<keyword evidence="5 6" id="KW-0378">Hydrolase</keyword>
<feature type="binding site" evidence="6">
    <location>
        <position position="233"/>
    </location>
    <ligand>
        <name>a divalent metal cation</name>
        <dbReference type="ChEBI" id="CHEBI:60240"/>
        <label>2</label>
        <note>catalytic</note>
    </ligand>
</feature>
<dbReference type="GO" id="GO:0070006">
    <property type="term" value="F:metalloaminopeptidase activity"/>
    <property type="evidence" value="ECO:0007669"/>
    <property type="project" value="UniProtKB-UniRule"/>
</dbReference>
<dbReference type="GO" id="GO:0006508">
    <property type="term" value="P:proteolysis"/>
    <property type="evidence" value="ECO:0007669"/>
    <property type="project" value="UniProtKB-KW"/>
</dbReference>
<dbReference type="InterPro" id="IPR036005">
    <property type="entry name" value="Creatinase/aminopeptidase-like"/>
</dbReference>
<evidence type="ECO:0000313" key="9">
    <source>
        <dbReference type="EMBL" id="CAD2079548.1"/>
    </source>
</evidence>
<feature type="binding site" evidence="6">
    <location>
        <position position="233"/>
    </location>
    <ligand>
        <name>a divalent metal cation</name>
        <dbReference type="ChEBI" id="CHEBI:60240"/>
        <label>1</label>
    </ligand>
</feature>
<dbReference type="InterPro" id="IPR000994">
    <property type="entry name" value="Pept_M24"/>
</dbReference>
<dbReference type="NCBIfam" id="TIGR00500">
    <property type="entry name" value="met_pdase_I"/>
    <property type="match status" value="1"/>
</dbReference>
<dbReference type="PANTHER" id="PTHR43330:SF13">
    <property type="entry name" value="METHIONINE AMINOPEPTIDASE 2"/>
    <property type="match status" value="1"/>
</dbReference>
<organism evidence="9 10">
    <name type="scientific">Phocicoccus pinnipedialis</name>
    <dbReference type="NCBI Taxonomy" id="110845"/>
    <lineage>
        <taxon>Bacteria</taxon>
        <taxon>Bacillati</taxon>
        <taxon>Bacillota</taxon>
        <taxon>Bacilli</taxon>
        <taxon>Bacillales</taxon>
        <taxon>Salinicoccaceae</taxon>
        <taxon>Phocicoccus</taxon>
    </lineage>
</organism>
<dbReference type="GO" id="GO:0004239">
    <property type="term" value="F:initiator methionyl aminopeptidase activity"/>
    <property type="evidence" value="ECO:0007669"/>
    <property type="project" value="UniProtKB-UniRule"/>
</dbReference>
<evidence type="ECO:0000256" key="7">
    <source>
        <dbReference type="RuleBase" id="RU003653"/>
    </source>
</evidence>
<proteinExistence type="inferred from homology"/>
<evidence type="ECO:0000256" key="1">
    <source>
        <dbReference type="ARBA" id="ARBA00002521"/>
    </source>
</evidence>
<dbReference type="RefSeq" id="WP_186078392.1">
    <property type="nucleotide sequence ID" value="NZ_CAJEWB010000013.1"/>
</dbReference>
<dbReference type="PANTHER" id="PTHR43330">
    <property type="entry name" value="METHIONINE AMINOPEPTIDASE"/>
    <property type="match status" value="1"/>
</dbReference>
<dbReference type="SUPFAM" id="SSF55920">
    <property type="entry name" value="Creatinase/aminopeptidase"/>
    <property type="match status" value="1"/>
</dbReference>
<comment type="cofactor">
    <cofactor evidence="6">
        <name>Co(2+)</name>
        <dbReference type="ChEBI" id="CHEBI:48828"/>
    </cofactor>
    <cofactor evidence="6">
        <name>Zn(2+)</name>
        <dbReference type="ChEBI" id="CHEBI:29105"/>
    </cofactor>
    <cofactor evidence="6">
        <name>Mn(2+)</name>
        <dbReference type="ChEBI" id="CHEBI:29035"/>
    </cofactor>
    <cofactor evidence="6">
        <name>Fe(2+)</name>
        <dbReference type="ChEBI" id="CHEBI:29033"/>
    </cofactor>
    <text evidence="6">Binds 2 divalent metal cations per subunit. Has a high-affinity and a low affinity metal-binding site. The true nature of the physiological cofactor is under debate. The enzyme is active with cobalt, zinc, manganese or divalent iron ions. Most likely, methionine aminopeptidases function as mononuclear Fe(2+)-metalloproteases under physiological conditions, and the catalytically relevant metal-binding site has been assigned to the histidine-containing high-affinity site.</text>
</comment>
<name>A0A6V7RND4_9BACL</name>
<evidence type="ECO:0000259" key="8">
    <source>
        <dbReference type="Pfam" id="PF00557"/>
    </source>
</evidence>
<feature type="domain" description="Peptidase M24" evidence="8">
    <location>
        <begin position="11"/>
        <end position="240"/>
    </location>
</feature>
<dbReference type="Pfam" id="PF00557">
    <property type="entry name" value="Peptidase_M24"/>
    <property type="match status" value="1"/>
</dbReference>
<keyword evidence="4 6" id="KW-0479">Metal-binding</keyword>
<dbReference type="Proteomes" id="UP000588186">
    <property type="component" value="Unassembled WGS sequence"/>
</dbReference>